<reference evidence="9 10" key="1">
    <citation type="submission" date="2020-08" db="EMBL/GenBank/DDBJ databases">
        <title>Genomic Encyclopedia of Type Strains, Phase IV (KMG-IV): sequencing the most valuable type-strain genomes for metagenomic binning, comparative biology and taxonomic classification.</title>
        <authorList>
            <person name="Goeker M."/>
        </authorList>
    </citation>
    <scope>NUCLEOTIDE SEQUENCE [LARGE SCALE GENOMIC DNA]</scope>
    <source>
        <strain evidence="9 10">DSM 27163</strain>
    </source>
</reference>
<proteinExistence type="inferred from homology"/>
<evidence type="ECO:0000313" key="10">
    <source>
        <dbReference type="Proteomes" id="UP000537161"/>
    </source>
</evidence>
<organism evidence="9 10">
    <name type="scientific">Sphingopyxis panaciterrulae</name>
    <dbReference type="NCBI Taxonomy" id="462372"/>
    <lineage>
        <taxon>Bacteria</taxon>
        <taxon>Pseudomonadati</taxon>
        <taxon>Pseudomonadota</taxon>
        <taxon>Alphaproteobacteria</taxon>
        <taxon>Sphingomonadales</taxon>
        <taxon>Sphingomonadaceae</taxon>
        <taxon>Sphingopyxis</taxon>
    </lineage>
</organism>
<keyword evidence="4" id="KW-1003">Cell membrane</keyword>
<dbReference type="PROSITE" id="PS00211">
    <property type="entry name" value="ABC_TRANSPORTER_1"/>
    <property type="match status" value="1"/>
</dbReference>
<dbReference type="InterPro" id="IPR027417">
    <property type="entry name" value="P-loop_NTPase"/>
</dbReference>
<evidence type="ECO:0000256" key="4">
    <source>
        <dbReference type="ARBA" id="ARBA00022475"/>
    </source>
</evidence>
<dbReference type="PANTHER" id="PTHR43297:SF7">
    <property type="entry name" value="D,D-DIPEPTIDE TRANSPORT ATP-BINDING PROTEIN DDPD-RELATED"/>
    <property type="match status" value="1"/>
</dbReference>
<dbReference type="Gene3D" id="3.40.50.300">
    <property type="entry name" value="P-loop containing nucleotide triphosphate hydrolases"/>
    <property type="match status" value="1"/>
</dbReference>
<comment type="subcellular location">
    <subcellularLocation>
        <location evidence="1">Cell inner membrane</location>
        <topology evidence="1">Peripheral membrane protein</topology>
    </subcellularLocation>
</comment>
<dbReference type="InterPro" id="IPR013563">
    <property type="entry name" value="Oligopep_ABC_C"/>
</dbReference>
<accession>A0A7W9EQX1</accession>
<evidence type="ECO:0000256" key="3">
    <source>
        <dbReference type="ARBA" id="ARBA00022448"/>
    </source>
</evidence>
<dbReference type="PANTHER" id="PTHR43297">
    <property type="entry name" value="OLIGOPEPTIDE TRANSPORT ATP-BINDING PROTEIN APPD"/>
    <property type="match status" value="1"/>
</dbReference>
<comment type="similarity">
    <text evidence="2">Belongs to the ABC transporter superfamily.</text>
</comment>
<keyword evidence="10" id="KW-1185">Reference proteome</keyword>
<dbReference type="SMART" id="SM00382">
    <property type="entry name" value="AAA"/>
    <property type="match status" value="1"/>
</dbReference>
<evidence type="ECO:0000256" key="2">
    <source>
        <dbReference type="ARBA" id="ARBA00005417"/>
    </source>
</evidence>
<dbReference type="GO" id="GO:0055085">
    <property type="term" value="P:transmembrane transport"/>
    <property type="evidence" value="ECO:0007669"/>
    <property type="project" value="UniProtKB-ARBA"/>
</dbReference>
<dbReference type="AlphaFoldDB" id="A0A7W9EQX1"/>
<keyword evidence="6 9" id="KW-0067">ATP-binding</keyword>
<dbReference type="GO" id="GO:0016887">
    <property type="term" value="F:ATP hydrolysis activity"/>
    <property type="evidence" value="ECO:0007669"/>
    <property type="project" value="InterPro"/>
</dbReference>
<sequence>MALLDVDDLRVTFRTPRGELQAVKGVSFQVEPGRCLGIVGESGSGKSQTMLGLLGLLPENGVVSGSALFEGQELIGMPRRTLDRLRGDRISLVFQDSITGLTPHMRIGDQLAEMLQVHRGLKRKDALDNARSMLDVVRISEPERRLRQYPHELSGGMRQRVMIAMALLCKPLLLIADEPTTALDVTVQATIIQQFAKLKQHAQTAIILITHDLGVVAGVCDEVAVMYSGRIVEHGPAADLFAAPAHPYTRGLLACTPRIDRPMDGPLPTIPGTPPPISQSFSGCAFAPRCAHADDACATTRPHVRRQGTLSAACLKVPL</sequence>
<dbReference type="GO" id="GO:0005524">
    <property type="term" value="F:ATP binding"/>
    <property type="evidence" value="ECO:0007669"/>
    <property type="project" value="UniProtKB-KW"/>
</dbReference>
<dbReference type="EMBL" id="JACIJH010000007">
    <property type="protein sequence ID" value="MBB5707068.1"/>
    <property type="molecule type" value="Genomic_DNA"/>
</dbReference>
<feature type="domain" description="ABC transporter" evidence="8">
    <location>
        <begin position="4"/>
        <end position="253"/>
    </location>
</feature>
<keyword evidence="7" id="KW-0472">Membrane</keyword>
<keyword evidence="5" id="KW-0547">Nucleotide-binding</keyword>
<dbReference type="SUPFAM" id="SSF52540">
    <property type="entry name" value="P-loop containing nucleoside triphosphate hydrolases"/>
    <property type="match status" value="1"/>
</dbReference>
<dbReference type="NCBIfam" id="TIGR01727">
    <property type="entry name" value="oligo_HPY"/>
    <property type="match status" value="1"/>
</dbReference>
<keyword evidence="3" id="KW-0813">Transport</keyword>
<evidence type="ECO:0000256" key="7">
    <source>
        <dbReference type="ARBA" id="ARBA00023136"/>
    </source>
</evidence>
<dbReference type="Pfam" id="PF08352">
    <property type="entry name" value="oligo_HPY"/>
    <property type="match status" value="1"/>
</dbReference>
<dbReference type="PROSITE" id="PS50893">
    <property type="entry name" value="ABC_TRANSPORTER_2"/>
    <property type="match status" value="1"/>
</dbReference>
<dbReference type="GO" id="GO:0005886">
    <property type="term" value="C:plasma membrane"/>
    <property type="evidence" value="ECO:0007669"/>
    <property type="project" value="UniProtKB-SubCell"/>
</dbReference>
<gene>
    <name evidence="9" type="ORF">FHR21_002430</name>
</gene>
<dbReference type="InterPro" id="IPR017871">
    <property type="entry name" value="ABC_transporter-like_CS"/>
</dbReference>
<dbReference type="Pfam" id="PF00005">
    <property type="entry name" value="ABC_tran"/>
    <property type="match status" value="1"/>
</dbReference>
<comment type="caution">
    <text evidence="9">The sequence shown here is derived from an EMBL/GenBank/DDBJ whole genome shotgun (WGS) entry which is preliminary data.</text>
</comment>
<dbReference type="RefSeq" id="WP_184098573.1">
    <property type="nucleotide sequence ID" value="NZ_JACIJH010000007.1"/>
</dbReference>
<dbReference type="InterPro" id="IPR003439">
    <property type="entry name" value="ABC_transporter-like_ATP-bd"/>
</dbReference>
<evidence type="ECO:0000256" key="5">
    <source>
        <dbReference type="ARBA" id="ARBA00022741"/>
    </source>
</evidence>
<dbReference type="FunFam" id="3.40.50.300:FF:000016">
    <property type="entry name" value="Oligopeptide ABC transporter ATP-binding component"/>
    <property type="match status" value="1"/>
</dbReference>
<evidence type="ECO:0000313" key="9">
    <source>
        <dbReference type="EMBL" id="MBB5707068.1"/>
    </source>
</evidence>
<evidence type="ECO:0000259" key="8">
    <source>
        <dbReference type="PROSITE" id="PS50893"/>
    </source>
</evidence>
<dbReference type="GO" id="GO:0015833">
    <property type="term" value="P:peptide transport"/>
    <property type="evidence" value="ECO:0007669"/>
    <property type="project" value="InterPro"/>
</dbReference>
<protein>
    <submittedName>
        <fullName evidence="9">Oligopeptide transport system ATP-binding protein</fullName>
    </submittedName>
</protein>
<evidence type="ECO:0000256" key="1">
    <source>
        <dbReference type="ARBA" id="ARBA00004417"/>
    </source>
</evidence>
<dbReference type="CDD" id="cd03257">
    <property type="entry name" value="ABC_NikE_OppD_transporters"/>
    <property type="match status" value="1"/>
</dbReference>
<dbReference type="Proteomes" id="UP000537161">
    <property type="component" value="Unassembled WGS sequence"/>
</dbReference>
<evidence type="ECO:0000256" key="6">
    <source>
        <dbReference type="ARBA" id="ARBA00022840"/>
    </source>
</evidence>
<name>A0A7W9EQX1_9SPHN</name>
<dbReference type="InterPro" id="IPR003593">
    <property type="entry name" value="AAA+_ATPase"/>
</dbReference>
<dbReference type="InterPro" id="IPR050388">
    <property type="entry name" value="ABC_Ni/Peptide_Import"/>
</dbReference>